<feature type="compositionally biased region" description="Basic and acidic residues" evidence="1">
    <location>
        <begin position="13"/>
        <end position="24"/>
    </location>
</feature>
<keyword evidence="2" id="KW-0472">Membrane</keyword>
<keyword evidence="2" id="KW-0812">Transmembrane</keyword>
<feature type="transmembrane region" description="Helical" evidence="2">
    <location>
        <begin position="32"/>
        <end position="52"/>
    </location>
</feature>
<proteinExistence type="predicted"/>
<name>A0ABD3PVA5_9STRA</name>
<evidence type="ECO:0000256" key="1">
    <source>
        <dbReference type="SAM" id="MobiDB-lite"/>
    </source>
</evidence>
<accession>A0ABD3PVA5</accession>
<sequence>MADEASNMNGGHATEEPHQDEHIRPSTPNRMLLAALTFIPALLLLSIINYTLTQLLLVTKAPSSPPPTTPPVKMEPKIVTKTVYIQPSESDLARLRSEIEASDPLPPTSAMGSSSRTNEIESVVSSLQSAMEARNSKRGKRYQQHMELTSAHSSFVQRFDEDVSNSVSDMQNGREYSAKLWMEKLSSFKSVLSLVEFSSVERKNLTDMVQAASTAFEWLLQSGDEGLFLNDEEMLREALVTDHIPNPDECSAFLHLNHNMCDELSIPAGATIASKTKTTGEIHVPEGTARESDLYRSVEGIKEILSKRDAKLINTDGDGSLPSPLGKDGTADVIKEICNSAVDAQKLMQDHASQKQAMRQQWMSKVESSMPVNTQSTGDDSMCATSDLVEQMVEVGLESLRKKSDLSRDLRTALFSAIVNKPNFESRDMKALQQDMQKVGGVKIDYETKKRSLPSGKKSNRKSVHYLVDGPLLHRGVTGWINSIVDFVSGYDDNIDALLDWIVGDSRSTVGEIIVDKFLKVVRLVPFNEEVAERFKSAGILAGRTRTLLED</sequence>
<evidence type="ECO:0000313" key="4">
    <source>
        <dbReference type="Proteomes" id="UP001530400"/>
    </source>
</evidence>
<feature type="region of interest" description="Disordered" evidence="1">
    <location>
        <begin position="1"/>
        <end position="25"/>
    </location>
</feature>
<evidence type="ECO:0000256" key="2">
    <source>
        <dbReference type="SAM" id="Phobius"/>
    </source>
</evidence>
<dbReference type="EMBL" id="JALLPJ020000470">
    <property type="protein sequence ID" value="KAL3791166.1"/>
    <property type="molecule type" value="Genomic_DNA"/>
</dbReference>
<protein>
    <submittedName>
        <fullName evidence="3">Uncharacterized protein</fullName>
    </submittedName>
</protein>
<dbReference type="AlphaFoldDB" id="A0ABD3PVA5"/>
<keyword evidence="4" id="KW-1185">Reference proteome</keyword>
<comment type="caution">
    <text evidence="3">The sequence shown here is derived from an EMBL/GenBank/DDBJ whole genome shotgun (WGS) entry which is preliminary data.</text>
</comment>
<dbReference type="Proteomes" id="UP001530400">
    <property type="component" value="Unassembled WGS sequence"/>
</dbReference>
<organism evidence="3 4">
    <name type="scientific">Cyclotella atomus</name>
    <dbReference type="NCBI Taxonomy" id="382360"/>
    <lineage>
        <taxon>Eukaryota</taxon>
        <taxon>Sar</taxon>
        <taxon>Stramenopiles</taxon>
        <taxon>Ochrophyta</taxon>
        <taxon>Bacillariophyta</taxon>
        <taxon>Coscinodiscophyceae</taxon>
        <taxon>Thalassiosirophycidae</taxon>
        <taxon>Stephanodiscales</taxon>
        <taxon>Stephanodiscaceae</taxon>
        <taxon>Cyclotella</taxon>
    </lineage>
</organism>
<keyword evidence="2" id="KW-1133">Transmembrane helix</keyword>
<reference evidence="3 4" key="1">
    <citation type="submission" date="2024-10" db="EMBL/GenBank/DDBJ databases">
        <title>Updated reference genomes for cyclostephanoid diatoms.</title>
        <authorList>
            <person name="Roberts W.R."/>
            <person name="Alverson A.J."/>
        </authorList>
    </citation>
    <scope>NUCLEOTIDE SEQUENCE [LARGE SCALE GENOMIC DNA]</scope>
    <source>
        <strain evidence="3 4">AJA010-31</strain>
    </source>
</reference>
<gene>
    <name evidence="3" type="ORF">ACHAWO_013597</name>
</gene>
<evidence type="ECO:0000313" key="3">
    <source>
        <dbReference type="EMBL" id="KAL3791166.1"/>
    </source>
</evidence>